<dbReference type="GO" id="GO:0071555">
    <property type="term" value="P:cell wall organization"/>
    <property type="evidence" value="ECO:0007669"/>
    <property type="project" value="UniProtKB-KW"/>
</dbReference>
<comment type="caution">
    <text evidence="18">The sequence shown here is derived from an EMBL/GenBank/DDBJ whole genome shotgun (WGS) entry which is preliminary data.</text>
</comment>
<keyword evidence="11" id="KW-0131">Cell cycle</keyword>
<evidence type="ECO:0000256" key="11">
    <source>
        <dbReference type="ARBA" id="ARBA00023306"/>
    </source>
</evidence>
<comment type="pathway">
    <text evidence="2">Cell wall biogenesis; peptidoglycan biosynthesis.</text>
</comment>
<sequence length="437" mass="48511">MKIFFVGIKGVGMSGLAVIAKQQGFEVSGCDSAEVFITDKILSQHHIKVKTGFDREIKDVDLVIYTGAHQGKNNPAVLSAIANKIRVLNYAQGLRELAGLKKIIAVAGTHGKTTTTAMIAKALTDAGLDPGYLIGTGNVPDLGGNGHWGRGDYFVAEADEYVADPTDPRSRPKFLYLNPYVGLVLSTEYDHPDVFKTPKLYQNAYKKFVKRILPQGLAIIRGDEKSARKIIKSAESKTKVKKIFFNQIVPGINLKISGQYNLFNANATFYACRFLGVNPQLIKKSLNSFSGLERRMELKFNGKTNGVKIYDDYAHHPTEIKEALKNLRSQYNNHRIIVVFQSHTVSRTKVLLADFAQSFKDVDTVIVAPIFLSAREAKSDFTEIDLACEIQKFHKNCISFSSQSEIIDFLQKQVHDGDIIITMGAGDIYKLISNLKI</sequence>
<keyword evidence="10" id="KW-0573">Peptidoglycan synthesis</keyword>
<dbReference type="Pfam" id="PF08245">
    <property type="entry name" value="Mur_ligase_M"/>
    <property type="match status" value="1"/>
</dbReference>
<reference evidence="19" key="1">
    <citation type="submission" date="2017-09" db="EMBL/GenBank/DDBJ databases">
        <title>Depth-based differentiation of microbial function through sediment-hosted aquifers and enrichment of novel symbionts in the deep terrestrial subsurface.</title>
        <authorList>
            <person name="Probst A.J."/>
            <person name="Ladd B."/>
            <person name="Jarett J.K."/>
            <person name="Geller-Mcgrath D.E."/>
            <person name="Sieber C.M.K."/>
            <person name="Emerson J.B."/>
            <person name="Anantharaman K."/>
            <person name="Thomas B.C."/>
            <person name="Malmstrom R."/>
            <person name="Stieglmeier M."/>
            <person name="Klingl A."/>
            <person name="Woyke T."/>
            <person name="Ryan C.M."/>
            <person name="Banfield J.F."/>
        </authorList>
    </citation>
    <scope>NUCLEOTIDE SEQUENCE [LARGE SCALE GENOMIC DNA]</scope>
</reference>
<keyword evidence="8" id="KW-0067">ATP-binding</keyword>
<dbReference type="GO" id="GO:0008763">
    <property type="term" value="F:UDP-N-acetylmuramate-L-alanine ligase activity"/>
    <property type="evidence" value="ECO:0007669"/>
    <property type="project" value="UniProtKB-UniRule"/>
</dbReference>
<dbReference type="InterPro" id="IPR005758">
    <property type="entry name" value="UDP-N-AcMur_Ala_ligase_MurC"/>
</dbReference>
<evidence type="ECO:0000256" key="8">
    <source>
        <dbReference type="ARBA" id="ARBA00022840"/>
    </source>
</evidence>
<keyword evidence="6" id="KW-0132">Cell division</keyword>
<proteinExistence type="predicted"/>
<keyword evidence="9" id="KW-0133">Cell shape</keyword>
<dbReference type="InterPro" id="IPR000713">
    <property type="entry name" value="Mur_ligase_N"/>
</dbReference>
<dbReference type="InterPro" id="IPR036565">
    <property type="entry name" value="Mur-like_cat_sf"/>
</dbReference>
<evidence type="ECO:0000259" key="15">
    <source>
        <dbReference type="Pfam" id="PF01225"/>
    </source>
</evidence>
<dbReference type="PANTHER" id="PTHR43445">
    <property type="entry name" value="UDP-N-ACETYLMURAMATE--L-ALANINE LIGASE-RELATED"/>
    <property type="match status" value="1"/>
</dbReference>
<accession>A0A2M7CID0</accession>
<dbReference type="AlphaFoldDB" id="A0A2M7CID0"/>
<evidence type="ECO:0000256" key="5">
    <source>
        <dbReference type="ARBA" id="ARBA00022598"/>
    </source>
</evidence>
<dbReference type="SUPFAM" id="SSF51984">
    <property type="entry name" value="MurCD N-terminal domain"/>
    <property type="match status" value="1"/>
</dbReference>
<dbReference type="InterPro" id="IPR004101">
    <property type="entry name" value="Mur_ligase_C"/>
</dbReference>
<dbReference type="GO" id="GO:0009252">
    <property type="term" value="P:peptidoglycan biosynthetic process"/>
    <property type="evidence" value="ECO:0007669"/>
    <property type="project" value="UniProtKB-UniRule"/>
</dbReference>
<protein>
    <recommendedName>
        <fullName evidence="3 14">UDP-N-acetylmuramate--L-alanine ligase</fullName>
        <ecNumber evidence="3 14">6.3.2.8</ecNumber>
    </recommendedName>
</protein>
<dbReference type="SUPFAM" id="SSF53623">
    <property type="entry name" value="MurD-like peptide ligases, catalytic domain"/>
    <property type="match status" value="1"/>
</dbReference>
<dbReference type="SUPFAM" id="SSF53244">
    <property type="entry name" value="MurD-like peptide ligases, peptide-binding domain"/>
    <property type="match status" value="1"/>
</dbReference>
<dbReference type="UniPathway" id="UPA00219"/>
<evidence type="ECO:0000256" key="3">
    <source>
        <dbReference type="ARBA" id="ARBA00012211"/>
    </source>
</evidence>
<evidence type="ECO:0000256" key="14">
    <source>
        <dbReference type="NCBIfam" id="TIGR01082"/>
    </source>
</evidence>
<evidence type="ECO:0000313" key="19">
    <source>
        <dbReference type="Proteomes" id="UP000229966"/>
    </source>
</evidence>
<evidence type="ECO:0000256" key="13">
    <source>
        <dbReference type="ARBA" id="ARBA00047833"/>
    </source>
</evidence>
<dbReference type="EC" id="6.3.2.8" evidence="3 14"/>
<organism evidence="18 19">
    <name type="scientific">Candidatus Berkelbacteria bacterium CG03_land_8_20_14_0_80_40_36</name>
    <dbReference type="NCBI Taxonomy" id="1974509"/>
    <lineage>
        <taxon>Bacteria</taxon>
        <taxon>Candidatus Berkelbacteria</taxon>
    </lineage>
</organism>
<keyword evidence="4" id="KW-0963">Cytoplasm</keyword>
<comment type="catalytic activity">
    <reaction evidence="13">
        <text>UDP-N-acetyl-alpha-D-muramate + L-alanine + ATP = UDP-N-acetyl-alpha-D-muramoyl-L-alanine + ADP + phosphate + H(+)</text>
        <dbReference type="Rhea" id="RHEA:23372"/>
        <dbReference type="ChEBI" id="CHEBI:15378"/>
        <dbReference type="ChEBI" id="CHEBI:30616"/>
        <dbReference type="ChEBI" id="CHEBI:43474"/>
        <dbReference type="ChEBI" id="CHEBI:57972"/>
        <dbReference type="ChEBI" id="CHEBI:70757"/>
        <dbReference type="ChEBI" id="CHEBI:83898"/>
        <dbReference type="ChEBI" id="CHEBI:456216"/>
        <dbReference type="EC" id="6.3.2.8"/>
    </reaction>
</comment>
<dbReference type="InterPro" id="IPR013221">
    <property type="entry name" value="Mur_ligase_cen"/>
</dbReference>
<evidence type="ECO:0000259" key="16">
    <source>
        <dbReference type="Pfam" id="PF02875"/>
    </source>
</evidence>
<dbReference type="EMBL" id="PEUM01000052">
    <property type="protein sequence ID" value="PIV25402.1"/>
    <property type="molecule type" value="Genomic_DNA"/>
</dbReference>
<evidence type="ECO:0000256" key="1">
    <source>
        <dbReference type="ARBA" id="ARBA00004496"/>
    </source>
</evidence>
<dbReference type="Pfam" id="PF01225">
    <property type="entry name" value="Mur_ligase"/>
    <property type="match status" value="1"/>
</dbReference>
<name>A0A2M7CID0_9BACT</name>
<dbReference type="CDD" id="cd01983">
    <property type="entry name" value="SIMIBI"/>
    <property type="match status" value="1"/>
</dbReference>
<dbReference type="GO" id="GO:0005524">
    <property type="term" value="F:ATP binding"/>
    <property type="evidence" value="ECO:0007669"/>
    <property type="project" value="UniProtKB-KW"/>
</dbReference>
<dbReference type="GO" id="GO:0008360">
    <property type="term" value="P:regulation of cell shape"/>
    <property type="evidence" value="ECO:0007669"/>
    <property type="project" value="UniProtKB-KW"/>
</dbReference>
<dbReference type="Pfam" id="PF02875">
    <property type="entry name" value="Mur_ligase_C"/>
    <property type="match status" value="1"/>
</dbReference>
<feature type="domain" description="Mur ligase central" evidence="17">
    <location>
        <begin position="106"/>
        <end position="244"/>
    </location>
</feature>
<evidence type="ECO:0000256" key="12">
    <source>
        <dbReference type="ARBA" id="ARBA00023316"/>
    </source>
</evidence>
<evidence type="ECO:0000256" key="7">
    <source>
        <dbReference type="ARBA" id="ARBA00022741"/>
    </source>
</evidence>
<dbReference type="InterPro" id="IPR050061">
    <property type="entry name" value="MurCDEF_pg_biosynth"/>
</dbReference>
<dbReference type="PANTHER" id="PTHR43445:SF3">
    <property type="entry name" value="UDP-N-ACETYLMURAMATE--L-ALANINE LIGASE"/>
    <property type="match status" value="1"/>
</dbReference>
<dbReference type="Gene3D" id="3.40.50.720">
    <property type="entry name" value="NAD(P)-binding Rossmann-like Domain"/>
    <property type="match status" value="1"/>
</dbReference>
<comment type="subcellular location">
    <subcellularLocation>
        <location evidence="1">Cytoplasm</location>
    </subcellularLocation>
</comment>
<evidence type="ECO:0000256" key="4">
    <source>
        <dbReference type="ARBA" id="ARBA00022490"/>
    </source>
</evidence>
<evidence type="ECO:0000256" key="2">
    <source>
        <dbReference type="ARBA" id="ARBA00004752"/>
    </source>
</evidence>
<dbReference type="InterPro" id="IPR036615">
    <property type="entry name" value="Mur_ligase_C_dom_sf"/>
</dbReference>
<evidence type="ECO:0000313" key="18">
    <source>
        <dbReference type="EMBL" id="PIV25402.1"/>
    </source>
</evidence>
<evidence type="ECO:0000256" key="9">
    <source>
        <dbReference type="ARBA" id="ARBA00022960"/>
    </source>
</evidence>
<keyword evidence="5 18" id="KW-0436">Ligase</keyword>
<evidence type="ECO:0000256" key="10">
    <source>
        <dbReference type="ARBA" id="ARBA00022984"/>
    </source>
</evidence>
<keyword evidence="7" id="KW-0547">Nucleotide-binding</keyword>
<gene>
    <name evidence="18" type="primary">murC</name>
    <name evidence="18" type="ORF">COS38_01870</name>
</gene>
<dbReference type="GO" id="GO:0051301">
    <property type="term" value="P:cell division"/>
    <property type="evidence" value="ECO:0007669"/>
    <property type="project" value="UniProtKB-KW"/>
</dbReference>
<dbReference type="Gene3D" id="3.40.1190.10">
    <property type="entry name" value="Mur-like, catalytic domain"/>
    <property type="match status" value="1"/>
</dbReference>
<feature type="domain" description="Mur ligase C-terminal" evidence="16">
    <location>
        <begin position="294"/>
        <end position="426"/>
    </location>
</feature>
<dbReference type="GO" id="GO:0005737">
    <property type="term" value="C:cytoplasm"/>
    <property type="evidence" value="ECO:0007669"/>
    <property type="project" value="UniProtKB-SubCell"/>
</dbReference>
<dbReference type="Gene3D" id="3.90.190.20">
    <property type="entry name" value="Mur ligase, C-terminal domain"/>
    <property type="match status" value="1"/>
</dbReference>
<feature type="domain" description="Mur ligase N-terminal catalytic" evidence="15">
    <location>
        <begin position="3"/>
        <end position="99"/>
    </location>
</feature>
<evidence type="ECO:0000256" key="6">
    <source>
        <dbReference type="ARBA" id="ARBA00022618"/>
    </source>
</evidence>
<dbReference type="Proteomes" id="UP000229966">
    <property type="component" value="Unassembled WGS sequence"/>
</dbReference>
<keyword evidence="12" id="KW-0961">Cell wall biogenesis/degradation</keyword>
<evidence type="ECO:0000259" key="17">
    <source>
        <dbReference type="Pfam" id="PF08245"/>
    </source>
</evidence>
<dbReference type="NCBIfam" id="TIGR01082">
    <property type="entry name" value="murC"/>
    <property type="match status" value="1"/>
</dbReference>